<dbReference type="Pfam" id="PF22970">
    <property type="entry name" value="DUF7028"/>
    <property type="match status" value="1"/>
</dbReference>
<dbReference type="GO" id="GO:0003677">
    <property type="term" value="F:DNA binding"/>
    <property type="evidence" value="ECO:0007669"/>
    <property type="project" value="InterPro"/>
</dbReference>
<feature type="compositionally biased region" description="Basic and acidic residues" evidence="7">
    <location>
        <begin position="295"/>
        <end position="316"/>
    </location>
</feature>
<organism evidence="10 11">
    <name type="scientific">Gossypium anomalum</name>
    <dbReference type="NCBI Taxonomy" id="47600"/>
    <lineage>
        <taxon>Eukaryota</taxon>
        <taxon>Viridiplantae</taxon>
        <taxon>Streptophyta</taxon>
        <taxon>Embryophyta</taxon>
        <taxon>Tracheophyta</taxon>
        <taxon>Spermatophyta</taxon>
        <taxon>Magnoliopsida</taxon>
        <taxon>eudicotyledons</taxon>
        <taxon>Gunneridae</taxon>
        <taxon>Pentapetalae</taxon>
        <taxon>rosids</taxon>
        <taxon>malvids</taxon>
        <taxon>Malvales</taxon>
        <taxon>Malvaceae</taxon>
        <taxon>Malvoideae</taxon>
        <taxon>Gossypium</taxon>
    </lineage>
</organism>
<dbReference type="Pfam" id="PF23209">
    <property type="entry name" value="IDM1_C"/>
    <property type="match status" value="1"/>
</dbReference>
<dbReference type="Pfam" id="PF00628">
    <property type="entry name" value="PHD"/>
    <property type="match status" value="1"/>
</dbReference>
<dbReference type="GO" id="GO:0005634">
    <property type="term" value="C:nucleus"/>
    <property type="evidence" value="ECO:0007669"/>
    <property type="project" value="UniProtKB-SubCell"/>
</dbReference>
<accession>A0A8J5ZC49</accession>
<dbReference type="PRINTS" id="PR00929">
    <property type="entry name" value="ATHOOK"/>
</dbReference>
<evidence type="ECO:0008006" key="12">
    <source>
        <dbReference type="Google" id="ProtNLM"/>
    </source>
</evidence>
<dbReference type="CDD" id="cd15567">
    <property type="entry name" value="PHD4_NSD"/>
    <property type="match status" value="1"/>
</dbReference>
<dbReference type="GO" id="GO:0016747">
    <property type="term" value="F:acyltransferase activity, transferring groups other than amino-acyl groups"/>
    <property type="evidence" value="ECO:0007669"/>
    <property type="project" value="InterPro"/>
</dbReference>
<feature type="compositionally biased region" description="Basic residues" evidence="7">
    <location>
        <begin position="278"/>
        <end position="287"/>
    </location>
</feature>
<feature type="region of interest" description="Disordered" evidence="7">
    <location>
        <begin position="62"/>
        <end position="450"/>
    </location>
</feature>
<keyword evidence="3 6" id="KW-0863">Zinc-finger</keyword>
<feature type="compositionally biased region" description="Basic and acidic residues" evidence="7">
    <location>
        <begin position="753"/>
        <end position="763"/>
    </location>
</feature>
<dbReference type="InterPro" id="IPR011011">
    <property type="entry name" value="Znf_FYVE_PHD"/>
</dbReference>
<name>A0A8J5ZC49_9ROSI</name>
<feature type="compositionally biased region" description="Basic and acidic residues" evidence="7">
    <location>
        <begin position="157"/>
        <end position="174"/>
    </location>
</feature>
<dbReference type="PROSITE" id="PS51186">
    <property type="entry name" value="GNAT"/>
    <property type="match status" value="1"/>
</dbReference>
<dbReference type="InterPro" id="IPR054292">
    <property type="entry name" value="DUF7028"/>
</dbReference>
<feature type="compositionally biased region" description="Basic residues" evidence="7">
    <location>
        <begin position="179"/>
        <end position="188"/>
    </location>
</feature>
<evidence type="ECO:0000259" key="8">
    <source>
        <dbReference type="PROSITE" id="PS50016"/>
    </source>
</evidence>
<feature type="compositionally biased region" description="Basic and acidic residues" evidence="7">
    <location>
        <begin position="486"/>
        <end position="496"/>
    </location>
</feature>
<dbReference type="GO" id="GO:0008270">
    <property type="term" value="F:zinc ion binding"/>
    <property type="evidence" value="ECO:0007669"/>
    <property type="project" value="UniProtKB-KW"/>
</dbReference>
<feature type="compositionally biased region" description="Basic and acidic residues" evidence="7">
    <location>
        <begin position="121"/>
        <end position="142"/>
    </location>
</feature>
<feature type="compositionally biased region" description="Basic residues" evidence="7">
    <location>
        <begin position="143"/>
        <end position="155"/>
    </location>
</feature>
<dbReference type="InterPro" id="IPR016181">
    <property type="entry name" value="Acyl_CoA_acyltransferase"/>
</dbReference>
<dbReference type="Gene3D" id="3.30.40.10">
    <property type="entry name" value="Zinc/RING finger domain, C3HC4 (zinc finger)"/>
    <property type="match status" value="1"/>
</dbReference>
<dbReference type="InterPro" id="IPR042163">
    <property type="entry name" value="PHF12"/>
</dbReference>
<dbReference type="PANTHER" id="PTHR46309">
    <property type="entry name" value="PHD FINGER PROTEIN 12"/>
    <property type="match status" value="1"/>
</dbReference>
<dbReference type="CDD" id="cd04301">
    <property type="entry name" value="NAT_SF"/>
    <property type="match status" value="1"/>
</dbReference>
<feature type="compositionally biased region" description="Basic and acidic residues" evidence="7">
    <location>
        <begin position="367"/>
        <end position="378"/>
    </location>
</feature>
<sequence length="1533" mass="172182">MGGGFETSCLQFKPDKSEVLPRQDIVENKGDDLKLMVLDLNEEPLVCSLKEVEFEKKERLVEVNEDDKEDSVKKNSKEEGLKGEVQFSGRVLRSRSAVKNQSVIEGDKVDKTEDDSSSEMKTTEVVKEGNDQSHTEVNDVQRKVGKMGKRKRGRPPKLLDKGNDQSHSELKDVQSKVGKMGKRKRGRPPKLLDKGNDQSHSEVKDVQSKVDKMGKRKRGRPPKLLDKGNDQSHSEVKDVQSKVGKMGKRKRGRPPKLLDTGNDQSHSEVKDVQSKVGKMGKRKRGRPPKFLVKNGSEKNTPELQVRENDYPDGKVRKELKRKRGRPPKVLGNGGSVKKGFTIKAVESDHVDGDVSRQAKRKRGRPRKVPENSGFEKKGINVKAGESNKLDGGRVKKSNHKRRRGRPMKGQKNEGVNKETDEIKARESYSVETRKEANHKHDVPPKMNVNDGFEMKPVDVEMGEGNHFDCELRKEVNRKRGRPPKMKGSDRSDQCNSKVKEGMICKLGRPPKLQAGSKGLKSRLTDGRKKLGGLRRGRKKLRGRLKFNISASTSLSEKKLIAKDSNLKRFLSANKDIFDDMEKNDGKASLMVRPKVVNAGGSENQVKKARAEGEWRRSEAKQALRDRIVNLLKAAGWTIDYRPRNNKEYIDAVYVNPEGKNHWSVTLAYRVLKSYYENGGCDSKVGPNDFIFTPIPEEELSILKRVVLKKRVRKKMPKGENDDKVDDGQVQNKMNKQKRKWKDTEKKKKKKQKVLKEKLPLHEEENSDGTLQRGTQVSSRKRKLQQTQKRKQYALLVRNSMDGAESDNNGYVLYDGKRTLLSWMIDLGTVPQNGKVEYLVQRRTRTRESKAGRITRDGIQCNCCSDVFTIADFETHSGGKIRQPFLNICLETGVPLLQCLLDAWNKQQQSECRGFHFVDFGGEDPNDDTCGICGDGGDLICCDSCPSTFHQSCLDIEAFPSGNWNCVYCTCKYCGMVGNTYQRGKNEVTSPTVLTCHSCEEKYHEPCIQPMDAFDDDSSSAFFCGKRCKELFERLQMLVGVKHELQEGFSWTLVQRFDITSDVCLNEAYQKVESNSKLAVALSVMDECFLPLVDHRSGINLIHNIVYNFWSNFTRLNYSGFYTAILERGDEVISAASIRIHGNQLAEMPFIGTRYAYRRQGMCRRLLCAIESALRSLNVQKLVIPAVPELRETWTSVFGFQPLETASKPKMRNMNILVFPGVDMLEKPLLTHVMEEQIMGKASYKSVERCPVVFDLNVSAEDPEPEIDDRTDEPAAIESTTPLPDGTLKYTFDIVAETVNLPESAAISSSCIPAPEESNLEFDSQNIYSEEKADDSIVKQNLDSEHAGSVKHSDNIVHADNEVAVPVQASKDAGKDVLTNGFDGTVQMSEDVNDIKHHGNSKLEMVECVSDFVKTVVQSEEAKIFYFVKSIFQSEEAKICHAIGKDATNQTFPSTSQGAQHAANGHYDVASNDSKSGPSGQGVKMEASGEVSSTIDVNFITYEVCNDTSKRENVQQRMCKPAEVVSAGSEVCHD</sequence>
<feature type="compositionally biased region" description="Basic and acidic residues" evidence="7">
    <location>
        <begin position="345"/>
        <end position="356"/>
    </location>
</feature>
<feature type="compositionally biased region" description="Basic and acidic residues" evidence="7">
    <location>
        <begin position="410"/>
        <end position="443"/>
    </location>
</feature>
<evidence type="ECO:0000256" key="6">
    <source>
        <dbReference type="PROSITE-ProRule" id="PRU00146"/>
    </source>
</evidence>
<feature type="compositionally biased region" description="Basic and acidic residues" evidence="7">
    <location>
        <begin position="190"/>
        <end position="213"/>
    </location>
</feature>
<dbReference type="InterPro" id="IPR019787">
    <property type="entry name" value="Znf_PHD-finger"/>
</dbReference>
<evidence type="ECO:0000256" key="4">
    <source>
        <dbReference type="ARBA" id="ARBA00022833"/>
    </source>
</evidence>
<dbReference type="SUPFAM" id="SSF55729">
    <property type="entry name" value="Acyl-CoA N-acyltransferases (Nat)"/>
    <property type="match status" value="1"/>
</dbReference>
<feature type="compositionally biased region" description="Basic residues" evidence="7">
    <location>
        <begin position="317"/>
        <end position="326"/>
    </location>
</feature>
<feature type="compositionally biased region" description="Basic residues" evidence="7">
    <location>
        <begin position="394"/>
        <end position="408"/>
    </location>
</feature>
<dbReference type="GO" id="GO:0006357">
    <property type="term" value="P:regulation of transcription by RNA polymerase II"/>
    <property type="evidence" value="ECO:0007669"/>
    <property type="project" value="TreeGrafter"/>
</dbReference>
<keyword evidence="11" id="KW-1185">Reference proteome</keyword>
<evidence type="ECO:0000313" key="11">
    <source>
        <dbReference type="Proteomes" id="UP000701853"/>
    </source>
</evidence>
<dbReference type="SUPFAM" id="SSF57903">
    <property type="entry name" value="FYVE/PHD zinc finger"/>
    <property type="match status" value="1"/>
</dbReference>
<feature type="region of interest" description="Disordered" evidence="7">
    <location>
        <begin position="477"/>
        <end position="496"/>
    </location>
</feature>
<feature type="domain" description="PHD-type" evidence="8">
    <location>
        <begin position="926"/>
        <end position="971"/>
    </location>
</feature>
<dbReference type="GO" id="GO:0003714">
    <property type="term" value="F:transcription corepressor activity"/>
    <property type="evidence" value="ECO:0007669"/>
    <property type="project" value="InterPro"/>
</dbReference>
<feature type="compositionally biased region" description="Basic residues" evidence="7">
    <location>
        <begin position="245"/>
        <end position="254"/>
    </location>
</feature>
<feature type="region of interest" description="Disordered" evidence="7">
    <location>
        <begin position="1451"/>
        <end position="1487"/>
    </location>
</feature>
<feature type="compositionally biased region" description="Polar residues" evidence="7">
    <location>
        <begin position="767"/>
        <end position="777"/>
    </location>
</feature>
<evidence type="ECO:0000256" key="2">
    <source>
        <dbReference type="ARBA" id="ARBA00022723"/>
    </source>
</evidence>
<dbReference type="Proteomes" id="UP000701853">
    <property type="component" value="Chromosome 8"/>
</dbReference>
<dbReference type="InterPro" id="IPR013083">
    <property type="entry name" value="Znf_RING/FYVE/PHD"/>
</dbReference>
<dbReference type="PROSITE" id="PS50016">
    <property type="entry name" value="ZF_PHD_2"/>
    <property type="match status" value="1"/>
</dbReference>
<evidence type="ECO:0000256" key="5">
    <source>
        <dbReference type="ARBA" id="ARBA00023242"/>
    </source>
</evidence>
<proteinExistence type="predicted"/>
<evidence type="ECO:0000259" key="9">
    <source>
        <dbReference type="PROSITE" id="PS51186"/>
    </source>
</evidence>
<evidence type="ECO:0000313" key="10">
    <source>
        <dbReference type="EMBL" id="KAG8485524.1"/>
    </source>
</evidence>
<feature type="compositionally biased region" description="Basic residues" evidence="7">
    <location>
        <begin position="357"/>
        <end position="366"/>
    </location>
</feature>
<protein>
    <recommendedName>
        <fullName evidence="12">PHD-type domain-containing protein</fullName>
    </recommendedName>
</protein>
<dbReference type="EMBL" id="JAHUZN010000008">
    <property type="protein sequence ID" value="KAG8485524.1"/>
    <property type="molecule type" value="Genomic_DNA"/>
</dbReference>
<feature type="compositionally biased region" description="Basic residues" evidence="7">
    <location>
        <begin position="778"/>
        <end position="789"/>
    </location>
</feature>
<evidence type="ECO:0000256" key="1">
    <source>
        <dbReference type="ARBA" id="ARBA00004123"/>
    </source>
</evidence>
<dbReference type="PANTHER" id="PTHR46309:SF1">
    <property type="entry name" value="PHD FINGER PROTEIN 12"/>
    <property type="match status" value="1"/>
</dbReference>
<dbReference type="SMART" id="SM00249">
    <property type="entry name" value="PHD"/>
    <property type="match status" value="2"/>
</dbReference>
<dbReference type="InterPro" id="IPR056511">
    <property type="entry name" value="IDM1_C"/>
</dbReference>
<dbReference type="InterPro" id="IPR000182">
    <property type="entry name" value="GNAT_dom"/>
</dbReference>
<evidence type="ECO:0000256" key="7">
    <source>
        <dbReference type="SAM" id="MobiDB-lite"/>
    </source>
</evidence>
<keyword evidence="2" id="KW-0479">Metal-binding</keyword>
<keyword evidence="4" id="KW-0862">Zinc</keyword>
<keyword evidence="5" id="KW-0539">Nucleus</keyword>
<dbReference type="Pfam" id="PF16135">
    <property type="entry name" value="TDBD"/>
    <property type="match status" value="1"/>
</dbReference>
<feature type="compositionally biased region" description="Basic and acidic residues" evidence="7">
    <location>
        <begin position="70"/>
        <end position="82"/>
    </location>
</feature>
<dbReference type="SMART" id="SM00384">
    <property type="entry name" value="AT_hook"/>
    <property type="match status" value="9"/>
</dbReference>
<evidence type="ECO:0000256" key="3">
    <source>
        <dbReference type="ARBA" id="ARBA00022771"/>
    </source>
</evidence>
<comment type="caution">
    <text evidence="10">The sequence shown here is derived from an EMBL/GenBank/DDBJ whole genome shotgun (WGS) entry which is preliminary data.</text>
</comment>
<gene>
    <name evidence="10" type="ORF">CXB51_019059</name>
</gene>
<feature type="domain" description="N-acetyltransferase" evidence="9">
    <location>
        <begin position="1066"/>
        <end position="1221"/>
    </location>
</feature>
<feature type="region of interest" description="Disordered" evidence="7">
    <location>
        <begin position="712"/>
        <end position="789"/>
    </location>
</feature>
<dbReference type="InterPro" id="IPR032308">
    <property type="entry name" value="TDBD"/>
</dbReference>
<comment type="subcellular location">
    <subcellularLocation>
        <location evidence="1">Nucleus</location>
    </subcellularLocation>
</comment>
<feature type="compositionally biased region" description="Basic residues" evidence="7">
    <location>
        <begin position="734"/>
        <end position="752"/>
    </location>
</feature>
<dbReference type="InterPro" id="IPR017956">
    <property type="entry name" value="AT_hook_DNA-bd_motif"/>
</dbReference>
<dbReference type="OrthoDB" id="429143at2759"/>
<feature type="compositionally biased region" description="Basic and acidic residues" evidence="7">
    <location>
        <begin position="223"/>
        <end position="240"/>
    </location>
</feature>
<dbReference type="InterPro" id="IPR001965">
    <property type="entry name" value="Znf_PHD"/>
</dbReference>
<reference evidence="10 11" key="1">
    <citation type="journal article" date="2021" name="bioRxiv">
        <title>The Gossypium anomalum genome as a resource for cotton improvement and evolutionary analysis of hybrid incompatibility.</title>
        <authorList>
            <person name="Grover C.E."/>
            <person name="Yuan D."/>
            <person name="Arick M.A."/>
            <person name="Miller E.R."/>
            <person name="Hu G."/>
            <person name="Peterson D.G."/>
            <person name="Wendel J.F."/>
            <person name="Udall J.A."/>
        </authorList>
    </citation>
    <scope>NUCLEOTIDE SEQUENCE [LARGE SCALE GENOMIC DNA]</scope>
    <source>
        <strain evidence="10">JFW-Udall</strain>
        <tissue evidence="10">Leaf</tissue>
    </source>
</reference>